<protein>
    <recommendedName>
        <fullName evidence="6">Translation initiation factor eIF2B subunit beta</fullName>
    </recommendedName>
    <alternativeName>
        <fullName evidence="7">eIF2B GDP-GTP exchange factor subunit beta</fullName>
    </alternativeName>
</protein>
<dbReference type="OMA" id="SHSCAVA"/>
<name>S3C0Y2_OPHP1</name>
<dbReference type="OrthoDB" id="269919at2759"/>
<evidence type="ECO:0000313" key="11">
    <source>
        <dbReference type="EMBL" id="EPE05361.1"/>
    </source>
</evidence>
<comment type="similarity">
    <text evidence="2 9">Belongs to the eIF-2B alpha/beta/delta subunits family.</text>
</comment>
<dbReference type="InterPro" id="IPR027363">
    <property type="entry name" value="M1Pi_N"/>
</dbReference>
<gene>
    <name evidence="11" type="ORF">F503_02100</name>
</gene>
<keyword evidence="4" id="KW-0396">Initiation factor</keyword>
<evidence type="ECO:0000313" key="12">
    <source>
        <dbReference type="Proteomes" id="UP000016923"/>
    </source>
</evidence>
<evidence type="ECO:0000256" key="8">
    <source>
        <dbReference type="ARBA" id="ARBA00046432"/>
    </source>
</evidence>
<organism evidence="11 12">
    <name type="scientific">Ophiostoma piceae (strain UAMH 11346)</name>
    <name type="common">Sap stain fungus</name>
    <dbReference type="NCBI Taxonomy" id="1262450"/>
    <lineage>
        <taxon>Eukaryota</taxon>
        <taxon>Fungi</taxon>
        <taxon>Dikarya</taxon>
        <taxon>Ascomycota</taxon>
        <taxon>Pezizomycotina</taxon>
        <taxon>Sordariomycetes</taxon>
        <taxon>Sordariomycetidae</taxon>
        <taxon>Ophiostomatales</taxon>
        <taxon>Ophiostomataceae</taxon>
        <taxon>Ophiostoma</taxon>
    </lineage>
</organism>
<evidence type="ECO:0000256" key="4">
    <source>
        <dbReference type="ARBA" id="ARBA00022540"/>
    </source>
</evidence>
<dbReference type="AlphaFoldDB" id="S3C0Y2"/>
<dbReference type="GO" id="GO:0005829">
    <property type="term" value="C:cytosol"/>
    <property type="evidence" value="ECO:0007669"/>
    <property type="project" value="UniProtKB-SubCell"/>
</dbReference>
<dbReference type="VEuPathDB" id="FungiDB:F503_02100"/>
<dbReference type="SUPFAM" id="SSF100950">
    <property type="entry name" value="NagB/RpiA/CoA transferase-like"/>
    <property type="match status" value="1"/>
</dbReference>
<sequence length="452" mass="47867">MPAQTYAPSLDSLVHPPSKQHLDATIESAVSLLKRRQIRGAEPCALATAHVLAQVVATKSKWADVDQLLDRVYQTGRKLVDAQPQELVIGNIVRRVLGLIRDEAEEDREGLESMAGSVPDLRQTPSVTTPTTSFTSSFTTSSTTSTPGRPVRQASAMASGPYQSMFSLLSAAEPVSVSASSNDVSSAGSVSGASTPVQASHPTFALLNVPSSAATSSLRDEILDGIEEIKDEIGQADDQIAGFAEAQVRPGDYVMVYEPSRTVEKFLIKAARRKYTLLLVTAGAPNPGNKYASLLKKLAAAKCTVIQISGGATAPYMSRVSRVVLDARAIANDGGILANVGAVRLARAAKQTGTLVLALGGVYRLSPEAAFASHPEAFVEWGEPAPALFSDGSLVTDAAGGNEIEVETAVTEYVPAKLIDVYVTNLGPHSKDYLESVIADHYKTDDLDLYRL</sequence>
<keyword evidence="3" id="KW-0963">Cytoplasm</keyword>
<accession>S3C0Y2</accession>
<reference evidence="11 12" key="1">
    <citation type="journal article" date="2013" name="BMC Genomics">
        <title>The genome and transcriptome of the pine saprophyte Ophiostoma piceae, and a comparison with the bark beetle-associated pine pathogen Grosmannia clavigera.</title>
        <authorList>
            <person name="Haridas S."/>
            <person name="Wang Y."/>
            <person name="Lim L."/>
            <person name="Massoumi Alamouti S."/>
            <person name="Jackman S."/>
            <person name="Docking R."/>
            <person name="Robertson G."/>
            <person name="Birol I."/>
            <person name="Bohlmann J."/>
            <person name="Breuil C."/>
        </authorList>
    </citation>
    <scope>NUCLEOTIDE SEQUENCE [LARGE SCALE GENOMIC DNA]</scope>
    <source>
        <strain evidence="11 12">UAMH 11346</strain>
    </source>
</reference>
<dbReference type="STRING" id="1262450.S3C0Y2"/>
<keyword evidence="5" id="KW-0648">Protein biosynthesis</keyword>
<dbReference type="Gene3D" id="1.20.120.420">
    <property type="entry name" value="translation initiation factor eif-2b, domain 1"/>
    <property type="match status" value="1"/>
</dbReference>
<evidence type="ECO:0000256" key="6">
    <source>
        <dbReference type="ARBA" id="ARBA00044122"/>
    </source>
</evidence>
<evidence type="ECO:0000256" key="5">
    <source>
        <dbReference type="ARBA" id="ARBA00022917"/>
    </source>
</evidence>
<evidence type="ECO:0000256" key="2">
    <source>
        <dbReference type="ARBA" id="ARBA00007251"/>
    </source>
</evidence>
<proteinExistence type="inferred from homology"/>
<feature type="compositionally biased region" description="Low complexity" evidence="10">
    <location>
        <begin position="124"/>
        <end position="147"/>
    </location>
</feature>
<dbReference type="InterPro" id="IPR042529">
    <property type="entry name" value="IF_2B-like_C"/>
</dbReference>
<dbReference type="EMBL" id="KE148156">
    <property type="protein sequence ID" value="EPE05361.1"/>
    <property type="molecule type" value="Genomic_DNA"/>
</dbReference>
<dbReference type="GO" id="GO:0003743">
    <property type="term" value="F:translation initiation factor activity"/>
    <property type="evidence" value="ECO:0007669"/>
    <property type="project" value="UniProtKB-KW"/>
</dbReference>
<evidence type="ECO:0000256" key="10">
    <source>
        <dbReference type="SAM" id="MobiDB-lite"/>
    </source>
</evidence>
<dbReference type="Gene3D" id="3.40.50.10470">
    <property type="entry name" value="Translation initiation factor eif-2b, domain 2"/>
    <property type="match status" value="1"/>
</dbReference>
<keyword evidence="12" id="KW-1185">Reference proteome</keyword>
<dbReference type="PANTHER" id="PTHR45859">
    <property type="entry name" value="TRANSLATION INITIATION FACTOR EIF-2B SUBUNIT BETA"/>
    <property type="match status" value="1"/>
</dbReference>
<dbReference type="PANTHER" id="PTHR45859:SF1">
    <property type="entry name" value="TRANSLATION INITIATION FACTOR EIF-2B SUBUNIT BETA"/>
    <property type="match status" value="1"/>
</dbReference>
<comment type="subcellular location">
    <subcellularLocation>
        <location evidence="1">Cytoplasm</location>
        <location evidence="1">Cytosol</location>
    </subcellularLocation>
</comment>
<dbReference type="InterPro" id="IPR037171">
    <property type="entry name" value="NagB/RpiA_transferase-like"/>
</dbReference>
<comment type="subunit">
    <text evidence="8">Component of the translation initiation factor 2B (eIF2B) complex which is a heterodecamer of two sets of five different subunits: alpha, beta, gamma, delta and epsilon. Subunits alpha, beta and delta comprise a regulatory subcomplex and subunits epsilon and gamma comprise a catalytic subcomplex. Within the complex, the hexameric regulatory complex resides at the center, with the two heterodimeric catalytic subcomplexes bound on opposite sides.</text>
</comment>
<dbReference type="HOGENOM" id="CLU_016218_4_3_1"/>
<dbReference type="eggNOG" id="KOG1465">
    <property type="taxonomic scope" value="Eukaryota"/>
</dbReference>
<dbReference type="Proteomes" id="UP000016923">
    <property type="component" value="Unassembled WGS sequence"/>
</dbReference>
<dbReference type="Pfam" id="PF01008">
    <property type="entry name" value="IF-2B"/>
    <property type="match status" value="1"/>
</dbReference>
<evidence type="ECO:0000256" key="9">
    <source>
        <dbReference type="RuleBase" id="RU003814"/>
    </source>
</evidence>
<dbReference type="GO" id="GO:0005851">
    <property type="term" value="C:eukaryotic translation initiation factor 2B complex"/>
    <property type="evidence" value="ECO:0007669"/>
    <property type="project" value="TreeGrafter"/>
</dbReference>
<dbReference type="InterPro" id="IPR000649">
    <property type="entry name" value="IF-2B-related"/>
</dbReference>
<evidence type="ECO:0000256" key="1">
    <source>
        <dbReference type="ARBA" id="ARBA00004514"/>
    </source>
</evidence>
<dbReference type="InterPro" id="IPR051855">
    <property type="entry name" value="eIF2B_beta_subunit"/>
</dbReference>
<feature type="region of interest" description="Disordered" evidence="10">
    <location>
        <begin position="108"/>
        <end position="154"/>
    </location>
</feature>
<evidence type="ECO:0000256" key="3">
    <source>
        <dbReference type="ARBA" id="ARBA00022490"/>
    </source>
</evidence>
<dbReference type="GO" id="GO:0005085">
    <property type="term" value="F:guanyl-nucleotide exchange factor activity"/>
    <property type="evidence" value="ECO:0007669"/>
    <property type="project" value="TreeGrafter"/>
</dbReference>
<evidence type="ECO:0000256" key="7">
    <source>
        <dbReference type="ARBA" id="ARBA00044228"/>
    </source>
</evidence>